<organism evidence="2 3">
    <name type="scientific">Colwellia psychrerythraea</name>
    <name type="common">Vibrio psychroerythus</name>
    <dbReference type="NCBI Taxonomy" id="28229"/>
    <lineage>
        <taxon>Bacteria</taxon>
        <taxon>Pseudomonadati</taxon>
        <taxon>Pseudomonadota</taxon>
        <taxon>Gammaproteobacteria</taxon>
        <taxon>Alteromonadales</taxon>
        <taxon>Colwelliaceae</taxon>
        <taxon>Colwellia</taxon>
    </lineage>
</organism>
<dbReference type="PATRIC" id="fig|28229.3.peg.765"/>
<feature type="domain" description="DNA topoisomerase type IA zn finger" evidence="1">
    <location>
        <begin position="21"/>
        <end position="54"/>
    </location>
</feature>
<dbReference type="PANTHER" id="PTHR42785">
    <property type="entry name" value="DNA TOPOISOMERASE, TYPE IA, CORE"/>
    <property type="match status" value="1"/>
</dbReference>
<evidence type="ECO:0000313" key="2">
    <source>
        <dbReference type="EMBL" id="KGJ96722.1"/>
    </source>
</evidence>
<dbReference type="InterPro" id="IPR000380">
    <property type="entry name" value="Topo_IA"/>
</dbReference>
<dbReference type="EMBL" id="JQEC01000006">
    <property type="protein sequence ID" value="KGJ96722.1"/>
    <property type="molecule type" value="Genomic_DNA"/>
</dbReference>
<dbReference type="RefSeq" id="WP_033080912.1">
    <property type="nucleotide sequence ID" value="NZ_JQEC01000006.1"/>
</dbReference>
<dbReference type="GO" id="GO:0005694">
    <property type="term" value="C:chromosome"/>
    <property type="evidence" value="ECO:0007669"/>
    <property type="project" value="InterPro"/>
</dbReference>
<dbReference type="GO" id="GO:0006265">
    <property type="term" value="P:DNA topological change"/>
    <property type="evidence" value="ECO:0007669"/>
    <property type="project" value="InterPro"/>
</dbReference>
<name>A0A099L3L0_COLPS</name>
<dbReference type="Pfam" id="PF01396">
    <property type="entry name" value="Zn_ribbon_Top1"/>
    <property type="match status" value="4"/>
</dbReference>
<dbReference type="InterPro" id="IPR013498">
    <property type="entry name" value="Topo_IA_Znf"/>
</dbReference>
<dbReference type="GO" id="GO:0003677">
    <property type="term" value="F:DNA binding"/>
    <property type="evidence" value="ECO:0007669"/>
    <property type="project" value="InterPro"/>
</dbReference>
<evidence type="ECO:0000313" key="3">
    <source>
        <dbReference type="Proteomes" id="UP000029868"/>
    </source>
</evidence>
<evidence type="ECO:0000259" key="1">
    <source>
        <dbReference type="Pfam" id="PF01396"/>
    </source>
</evidence>
<protein>
    <submittedName>
        <fullName evidence="2">DNA topoisomerase type IA zn finger domain protein</fullName>
    </submittedName>
</protein>
<dbReference type="Proteomes" id="UP000029868">
    <property type="component" value="Unassembled WGS sequence"/>
</dbReference>
<proteinExistence type="predicted"/>
<feature type="domain" description="DNA topoisomerase type IA zn finger" evidence="1">
    <location>
        <begin position="111"/>
        <end position="152"/>
    </location>
</feature>
<feature type="domain" description="DNA topoisomerase type IA zn finger" evidence="1">
    <location>
        <begin position="69"/>
        <end position="105"/>
    </location>
</feature>
<sequence length="191" mass="21518">MSESDKPLFSHHEHALEKAYQTCPECGSELAIKHGKSGPFLGCENYPNCQYTRAVVEHERVDDTVLPGTECSLCGHNLAVKQGRYGMFIGCTNYPDCHHIEESQRQESTDIACPSCQSKDQQGQLKEKSNRFGKTFYSCDQYPKCKYVLNNEPVAQVCPQCKWPVLIKRSMANGDILSCPQKKCSYKSKPL</sequence>
<dbReference type="SUPFAM" id="SSF57783">
    <property type="entry name" value="Zinc beta-ribbon"/>
    <property type="match status" value="2"/>
</dbReference>
<reference evidence="2 3" key="1">
    <citation type="submission" date="2014-08" db="EMBL/GenBank/DDBJ databases">
        <title>Genomic and Phenotypic Diversity of Colwellia psychrerythraea strains from Disparate Marine Basins.</title>
        <authorList>
            <person name="Techtmann S.M."/>
            <person name="Stelling S.C."/>
            <person name="Utturkar S.M."/>
            <person name="Alshibli N."/>
            <person name="Harris A."/>
            <person name="Brown S.D."/>
            <person name="Hazen T.C."/>
        </authorList>
    </citation>
    <scope>NUCLEOTIDE SEQUENCE [LARGE SCALE GENOMIC DNA]</scope>
    <source>
        <strain evidence="2 3">GAB14E</strain>
    </source>
</reference>
<comment type="caution">
    <text evidence="2">The sequence shown here is derived from an EMBL/GenBank/DDBJ whole genome shotgun (WGS) entry which is preliminary data.</text>
</comment>
<dbReference type="Gene3D" id="3.30.65.10">
    <property type="entry name" value="Bacterial Topoisomerase I, domain 1"/>
    <property type="match status" value="3"/>
</dbReference>
<keyword evidence="2" id="KW-0413">Isomerase</keyword>
<accession>A0A099L3L0</accession>
<dbReference type="PANTHER" id="PTHR42785:SF1">
    <property type="entry name" value="DNA TOPOISOMERASE"/>
    <property type="match status" value="1"/>
</dbReference>
<dbReference type="AlphaFoldDB" id="A0A099L3L0"/>
<gene>
    <name evidence="2" type="ORF">GAB14E_1598</name>
</gene>
<dbReference type="GO" id="GO:0003917">
    <property type="term" value="F:DNA topoisomerase type I (single strand cut, ATP-independent) activity"/>
    <property type="evidence" value="ECO:0007669"/>
    <property type="project" value="InterPro"/>
</dbReference>
<dbReference type="OrthoDB" id="6412825at2"/>
<feature type="domain" description="DNA topoisomerase type IA zn finger" evidence="1">
    <location>
        <begin position="156"/>
        <end position="188"/>
    </location>
</feature>